<evidence type="ECO:0000256" key="2">
    <source>
        <dbReference type="ARBA" id="ARBA00022603"/>
    </source>
</evidence>
<evidence type="ECO:0000256" key="5">
    <source>
        <dbReference type="ARBA" id="ARBA00022694"/>
    </source>
</evidence>
<comment type="catalytic activity">
    <reaction evidence="11 12">
        <text>adenosine(4) in tRNA(His) + S-adenosyl-L-methionine = 2'-O-methyladenosine(4) in tRNA(His) + S-adenosyl-L-homocysteine + H(+)</text>
        <dbReference type="Rhea" id="RHEA:43196"/>
        <dbReference type="Rhea" id="RHEA-COMP:10401"/>
        <dbReference type="Rhea" id="RHEA-COMP:10402"/>
        <dbReference type="ChEBI" id="CHEBI:15378"/>
        <dbReference type="ChEBI" id="CHEBI:57856"/>
        <dbReference type="ChEBI" id="CHEBI:59789"/>
        <dbReference type="ChEBI" id="CHEBI:74411"/>
        <dbReference type="ChEBI" id="CHEBI:74477"/>
        <dbReference type="EC" id="2.1.1.225"/>
    </reaction>
</comment>
<evidence type="ECO:0000313" key="14">
    <source>
        <dbReference type="EMBL" id="CAI9934234.1"/>
    </source>
</evidence>
<organism evidence="14">
    <name type="scientific">Hexamita inflata</name>
    <dbReference type="NCBI Taxonomy" id="28002"/>
    <lineage>
        <taxon>Eukaryota</taxon>
        <taxon>Metamonada</taxon>
        <taxon>Diplomonadida</taxon>
        <taxon>Hexamitidae</taxon>
        <taxon>Hexamitinae</taxon>
        <taxon>Hexamita</taxon>
    </lineage>
</organism>
<evidence type="ECO:0000256" key="10">
    <source>
        <dbReference type="ARBA" id="ARBA00048635"/>
    </source>
</evidence>
<dbReference type="GO" id="GO:0008270">
    <property type="term" value="F:zinc ion binding"/>
    <property type="evidence" value="ECO:0007669"/>
    <property type="project" value="UniProtKB-KW"/>
</dbReference>
<evidence type="ECO:0000256" key="11">
    <source>
        <dbReference type="ARBA" id="ARBA00049393"/>
    </source>
</evidence>
<comment type="similarity">
    <text evidence="1 12">Belongs to the methyltransferase TRM13 family.</text>
</comment>
<gene>
    <name evidence="14" type="ORF">HINF_LOCUS21879</name>
    <name evidence="15" type="ORF">HINF_LOCUS27977</name>
</gene>
<protein>
    <recommendedName>
        <fullName evidence="12">tRNA:m(4)X modification enzyme TRM13</fullName>
        <ecNumber evidence="12">2.1.1.225</ecNumber>
    </recommendedName>
</protein>
<dbReference type="InterPro" id="IPR039044">
    <property type="entry name" value="Trm13"/>
</dbReference>
<evidence type="ECO:0000256" key="3">
    <source>
        <dbReference type="ARBA" id="ARBA00022679"/>
    </source>
</evidence>
<comment type="function">
    <text evidence="12">tRNA methylase which 2'-O-methylates cytidine(4) in tRNA(Pro) and tRNA(Gly)(GCC), and adenosine(4) in tRNA(His).</text>
</comment>
<dbReference type="Proteomes" id="UP001642409">
    <property type="component" value="Unassembled WGS sequence"/>
</dbReference>
<evidence type="ECO:0000256" key="6">
    <source>
        <dbReference type="ARBA" id="ARBA00022723"/>
    </source>
</evidence>
<evidence type="ECO:0000256" key="9">
    <source>
        <dbReference type="ARBA" id="ARBA00048165"/>
    </source>
</evidence>
<dbReference type="InterPro" id="IPR022776">
    <property type="entry name" value="TRM13/UPF0224_CHHC_Znf_dom"/>
</dbReference>
<dbReference type="EC" id="2.1.1.225" evidence="12"/>
<dbReference type="Pfam" id="PF05206">
    <property type="entry name" value="TRM13"/>
    <property type="match status" value="1"/>
</dbReference>
<evidence type="ECO:0000256" key="7">
    <source>
        <dbReference type="ARBA" id="ARBA00022771"/>
    </source>
</evidence>
<dbReference type="GO" id="GO:0106050">
    <property type="term" value="F:tRNA 2'-O-methyltransferase activity"/>
    <property type="evidence" value="ECO:0007669"/>
    <property type="project" value="UniProtKB-UniRule"/>
</dbReference>
<evidence type="ECO:0000256" key="4">
    <source>
        <dbReference type="ARBA" id="ARBA00022691"/>
    </source>
</evidence>
<dbReference type="InterPro" id="IPR007871">
    <property type="entry name" value="Methyltransferase_TRM13"/>
</dbReference>
<keyword evidence="3 12" id="KW-0808">Transferase</keyword>
<keyword evidence="2 12" id="KW-0489">Methyltransferase</keyword>
<evidence type="ECO:0000313" key="15">
    <source>
        <dbReference type="EMBL" id="CAL6021045.1"/>
    </source>
</evidence>
<comment type="catalytic activity">
    <reaction evidence="10 12">
        <text>cytidine(4) in tRNA(Gly)(GCC) + S-adenosyl-L-methionine = 2'-O-methylcytidine(4) in tRNA(Gly)(GCC) + S-adenosyl-L-homocysteine + H(+)</text>
        <dbReference type="Rhea" id="RHEA:43192"/>
        <dbReference type="Rhea" id="RHEA-COMP:10399"/>
        <dbReference type="Rhea" id="RHEA-COMP:10400"/>
        <dbReference type="ChEBI" id="CHEBI:15378"/>
        <dbReference type="ChEBI" id="CHEBI:57856"/>
        <dbReference type="ChEBI" id="CHEBI:59789"/>
        <dbReference type="ChEBI" id="CHEBI:74495"/>
        <dbReference type="ChEBI" id="CHEBI:82748"/>
        <dbReference type="EC" id="2.1.1.225"/>
    </reaction>
</comment>
<name>A0AA86PDW0_9EUKA</name>
<evidence type="ECO:0000259" key="13">
    <source>
        <dbReference type="PROSITE" id="PS51800"/>
    </source>
</evidence>
<keyword evidence="4 12" id="KW-0949">S-adenosyl-L-methionine</keyword>
<dbReference type="PANTHER" id="PTHR12998:SF0">
    <property type="entry name" value="TRNA:M(4)X MODIFICATION ENZYME TRM13 HOMOLOG"/>
    <property type="match status" value="1"/>
</dbReference>
<evidence type="ECO:0000256" key="8">
    <source>
        <dbReference type="ARBA" id="ARBA00022833"/>
    </source>
</evidence>
<dbReference type="GO" id="GO:0030488">
    <property type="term" value="P:tRNA methylation"/>
    <property type="evidence" value="ECO:0007669"/>
    <property type="project" value="InterPro"/>
</dbReference>
<keyword evidence="6 12" id="KW-0479">Metal-binding</keyword>
<reference evidence="14" key="1">
    <citation type="submission" date="2023-06" db="EMBL/GenBank/DDBJ databases">
        <authorList>
            <person name="Kurt Z."/>
        </authorList>
    </citation>
    <scope>NUCLEOTIDE SEQUENCE</scope>
</reference>
<feature type="domain" description="CHHC U11-48K-type" evidence="13">
    <location>
        <begin position="1"/>
        <end position="28"/>
    </location>
</feature>
<dbReference type="AlphaFoldDB" id="A0AA86PDW0"/>
<dbReference type="EMBL" id="CAXDID020000088">
    <property type="protein sequence ID" value="CAL6021045.1"/>
    <property type="molecule type" value="Genomic_DNA"/>
</dbReference>
<dbReference type="EMBL" id="CATOUU010000564">
    <property type="protein sequence ID" value="CAI9934234.1"/>
    <property type="molecule type" value="Genomic_DNA"/>
</dbReference>
<reference evidence="15 16" key="2">
    <citation type="submission" date="2024-07" db="EMBL/GenBank/DDBJ databases">
        <authorList>
            <person name="Akdeniz Z."/>
        </authorList>
    </citation>
    <scope>NUCLEOTIDE SEQUENCE [LARGE SCALE GENOMIC DNA]</scope>
</reference>
<keyword evidence="16" id="KW-1185">Reference proteome</keyword>
<evidence type="ECO:0000256" key="1">
    <source>
        <dbReference type="ARBA" id="ARBA00005265"/>
    </source>
</evidence>
<comment type="catalytic activity">
    <reaction evidence="9 12">
        <text>cytidine(4) in tRNA(Pro) + S-adenosyl-L-methionine = 2'-O-methylcytidine(4) in tRNA(Pro) + S-adenosyl-L-homocysteine + H(+)</text>
        <dbReference type="Rhea" id="RHEA:32767"/>
        <dbReference type="Rhea" id="RHEA-COMP:10397"/>
        <dbReference type="Rhea" id="RHEA-COMP:10398"/>
        <dbReference type="ChEBI" id="CHEBI:15378"/>
        <dbReference type="ChEBI" id="CHEBI:57856"/>
        <dbReference type="ChEBI" id="CHEBI:59789"/>
        <dbReference type="ChEBI" id="CHEBI:74495"/>
        <dbReference type="ChEBI" id="CHEBI:82748"/>
        <dbReference type="EC" id="2.1.1.225"/>
    </reaction>
</comment>
<accession>A0AA86PDW0</accession>
<proteinExistence type="inferred from homology"/>
<keyword evidence="7 12" id="KW-0863">Zinc-finger</keyword>
<keyword evidence="5 12" id="KW-0819">tRNA processing</keyword>
<evidence type="ECO:0000256" key="12">
    <source>
        <dbReference type="RuleBase" id="RU367103"/>
    </source>
</evidence>
<dbReference type="PROSITE" id="PS51800">
    <property type="entry name" value="ZF_CHHC_U11_48K"/>
    <property type="match status" value="1"/>
</dbReference>
<keyword evidence="8 12" id="KW-0862">Zinc</keyword>
<sequence length="429" mass="49618">MKQCPYDPKHQIREDHYWHHVNHCDKRPEMHPSFGLPFYQESCAIMNSQLHSDAQQQSSVSQLTLDQLPVVFEQINVLYSKFVSKYSSIVQLFYQPTQQLDCEISLEANVSTTDRHAKQIKSLVQHIINRDLLNYQKYSALDQLNQDNNFLLLEAGSGTGELSAFLANAVQFKSENTFKVLESQNRAIKQQRNSNNLIQVPSNNLIFALVERETGYKIKYDYLIRQSGAAAFRIVCDLRDLKIENLINWPSQKLFENYQQLFNGKIQIQNEEKEPQKETIPLQKFKQVQNNYQSPVVSIIGKHLCGGATDCVLNYATNIRIESFVIALCCHCKSDGHSYINQRLFKDLGVSREMLELIHRTTTWQFAFKGQQCNALQEQKKETGFKARVILDVGRVLWLQENGYDVDVVKYCEETESDECWALIAQKTK</sequence>
<comment type="caution">
    <text evidence="14">The sequence shown here is derived from an EMBL/GenBank/DDBJ whole genome shotgun (WGS) entry which is preliminary data.</text>
</comment>
<evidence type="ECO:0000313" key="16">
    <source>
        <dbReference type="Proteomes" id="UP001642409"/>
    </source>
</evidence>
<dbReference type="PANTHER" id="PTHR12998">
    <property type="entry name" value="TRNA:M(4)X MODIFICATION ENZYME TRM13 HOMOLOG"/>
    <property type="match status" value="1"/>
</dbReference>